<evidence type="ECO:0000313" key="3">
    <source>
        <dbReference type="EMBL" id="QXX21559.1"/>
    </source>
</evidence>
<feature type="compositionally biased region" description="Low complexity" evidence="1">
    <location>
        <begin position="217"/>
        <end position="243"/>
    </location>
</feature>
<feature type="compositionally biased region" description="Pro residues" evidence="1">
    <location>
        <begin position="165"/>
        <end position="178"/>
    </location>
</feature>
<name>A0A8F7UTH9_SALER</name>
<dbReference type="EMBL" id="CP079836">
    <property type="protein sequence ID" value="QXX17008.1"/>
    <property type="molecule type" value="Genomic_DNA"/>
</dbReference>
<feature type="region of interest" description="Disordered" evidence="1">
    <location>
        <begin position="159"/>
        <end position="179"/>
    </location>
</feature>
<reference evidence="3" key="1">
    <citation type="submission" date="2021-07" db="EMBL/GenBank/DDBJ databases">
        <title>Whole-Genome Sequences of non-enterica strains of Salmonella enterica isolated from poultry houses.</title>
        <authorList>
            <person name="Lamas A."/>
            <person name="Regal P."/>
            <person name="Miranda J.M."/>
            <person name="Vazquez B."/>
            <person name="Cepeda A."/>
            <person name="Franco C.M."/>
        </authorList>
    </citation>
    <scope>NUCLEOTIDE SEQUENCE</scope>
    <source>
        <strain evidence="2">LHICA_SA1</strain>
        <strain evidence="3">LHICA_SA3</strain>
    </source>
</reference>
<proteinExistence type="predicted"/>
<dbReference type="AlphaFoldDB" id="A0A8F7UTH9"/>
<organism evidence="3">
    <name type="scientific">Salmonella enterica subsp. salamae</name>
    <dbReference type="NCBI Taxonomy" id="59202"/>
    <lineage>
        <taxon>Bacteria</taxon>
        <taxon>Pseudomonadati</taxon>
        <taxon>Pseudomonadota</taxon>
        <taxon>Gammaproteobacteria</taxon>
        <taxon>Enterobacterales</taxon>
        <taxon>Enterobacteriaceae</taxon>
        <taxon>Salmonella</taxon>
    </lineage>
</organism>
<protein>
    <submittedName>
        <fullName evidence="3">Uncharacterized protein</fullName>
    </submittedName>
</protein>
<sequence length="260" mass="28680">MVTSYSDMTLRTVLTTQDTSWGRPHLSENRIDEIQMKARMQQRHHTLFPETGDVSIVSFKGKEYTIKFLRDGNNSYFYKVNRLEPGKSCCPWVSQFFSGQVSRTLERQLNERHITPLSSTWFPATPLVGFLSNQGMHSLARQVQADPHDGLKNLLHPLKKMQPSEPSPRIPPAVPPKPRVVAAENPLTLQPTAALQPIAASGTPSPQYPPAVPPKPRVVAAENPPTLQPAAALQPIAASGAPSPRNPPAVPPKPNFIHHL</sequence>
<feature type="compositionally biased region" description="Pro residues" evidence="1">
    <location>
        <begin position="244"/>
        <end position="254"/>
    </location>
</feature>
<evidence type="ECO:0000313" key="2">
    <source>
        <dbReference type="EMBL" id="QXX17008.1"/>
    </source>
</evidence>
<feature type="region of interest" description="Disordered" evidence="1">
    <location>
        <begin position="198"/>
        <end position="260"/>
    </location>
</feature>
<feature type="compositionally biased region" description="Pro residues" evidence="1">
    <location>
        <begin position="206"/>
        <end position="216"/>
    </location>
</feature>
<gene>
    <name evidence="3" type="ORF">JMJ83_03595</name>
    <name evidence="2" type="ORF">JMJ86_03525</name>
</gene>
<accession>A0A8F7UTH9</accession>
<dbReference type="EMBL" id="CP079838">
    <property type="protein sequence ID" value="QXX21559.1"/>
    <property type="molecule type" value="Genomic_DNA"/>
</dbReference>
<evidence type="ECO:0000256" key="1">
    <source>
        <dbReference type="SAM" id="MobiDB-lite"/>
    </source>
</evidence>
<dbReference type="RefSeq" id="WP_176580885.1">
    <property type="nucleotide sequence ID" value="NZ_CP079838.1"/>
</dbReference>